<evidence type="ECO:0000313" key="5">
    <source>
        <dbReference type="Proteomes" id="UP000315369"/>
    </source>
</evidence>
<dbReference type="SUPFAM" id="SSF89919">
    <property type="entry name" value="Ribosome-binding factor A, RbfA"/>
    <property type="match status" value="1"/>
</dbReference>
<dbReference type="PROSITE" id="PS01319">
    <property type="entry name" value="RBFA"/>
    <property type="match status" value="1"/>
</dbReference>
<organism evidence="4 5">
    <name type="scientific">Myxococcus llanfairpwllgwyngyllgogerychwyrndrobwllllantysiliogogogochensis</name>
    <dbReference type="NCBI Taxonomy" id="2590453"/>
    <lineage>
        <taxon>Bacteria</taxon>
        <taxon>Pseudomonadati</taxon>
        <taxon>Myxococcota</taxon>
        <taxon>Myxococcia</taxon>
        <taxon>Myxococcales</taxon>
        <taxon>Cystobacterineae</taxon>
        <taxon>Myxococcaceae</taxon>
        <taxon>Myxococcus</taxon>
    </lineage>
</organism>
<evidence type="ECO:0000256" key="1">
    <source>
        <dbReference type="ARBA" id="ARBA00022490"/>
    </source>
</evidence>
<dbReference type="InterPro" id="IPR020053">
    <property type="entry name" value="Ribosome-bd_factorA_CS"/>
</dbReference>
<comment type="similarity">
    <text evidence="3">Belongs to the RbfA family.</text>
</comment>
<dbReference type="Pfam" id="PF02033">
    <property type="entry name" value="RBFA"/>
    <property type="match status" value="1"/>
</dbReference>
<keyword evidence="2 3" id="KW-0690">Ribosome biogenesis</keyword>
<sequence>MTTHSRPERVGQEIQVAIGDLLTRGELRDPRIGYITITGVKVSPDLRVARVFYSMIGTAEERSDTQKGLEAAKGFVRRHVTSAVNLRVSPEIFFSFDESVGEGDKIDRLLREVRSKEGW</sequence>
<comment type="subunit">
    <text evidence="3">Monomer. Binds 30S ribosomal subunits, but not 50S ribosomal subunits or 70S ribosomes.</text>
</comment>
<dbReference type="EMBL" id="VIFM01000080">
    <property type="protein sequence ID" value="TQF14024.1"/>
    <property type="molecule type" value="Genomic_DNA"/>
</dbReference>
<protein>
    <recommendedName>
        <fullName evidence="3">Ribosome-binding factor A</fullName>
    </recommendedName>
</protein>
<dbReference type="InterPro" id="IPR000238">
    <property type="entry name" value="RbfA"/>
</dbReference>
<dbReference type="AlphaFoldDB" id="A0A540WZW7"/>
<evidence type="ECO:0000313" key="4">
    <source>
        <dbReference type="EMBL" id="TQF14024.1"/>
    </source>
</evidence>
<dbReference type="InterPro" id="IPR015946">
    <property type="entry name" value="KH_dom-like_a/b"/>
</dbReference>
<accession>A0A540WZW7</accession>
<evidence type="ECO:0000256" key="3">
    <source>
        <dbReference type="HAMAP-Rule" id="MF_00003"/>
    </source>
</evidence>
<proteinExistence type="inferred from homology"/>
<dbReference type="RefSeq" id="WP_141644243.1">
    <property type="nucleotide sequence ID" value="NZ_VIFM01000080.1"/>
</dbReference>
<keyword evidence="1 3" id="KW-0963">Cytoplasm</keyword>
<gene>
    <name evidence="3 4" type="primary">rbfA</name>
    <name evidence="4" type="ORF">FJV41_20695</name>
</gene>
<comment type="function">
    <text evidence="3">One of several proteins that assist in the late maturation steps of the functional core of the 30S ribosomal subunit. Associates with free 30S ribosomal subunits (but not with 30S subunits that are part of 70S ribosomes or polysomes). Required for efficient processing of 16S rRNA. May interact with the 5'-terminal helix region of 16S rRNA.</text>
</comment>
<dbReference type="Proteomes" id="UP000315369">
    <property type="component" value="Unassembled WGS sequence"/>
</dbReference>
<dbReference type="GO" id="GO:0005829">
    <property type="term" value="C:cytosol"/>
    <property type="evidence" value="ECO:0007669"/>
    <property type="project" value="TreeGrafter"/>
</dbReference>
<keyword evidence="5" id="KW-1185">Reference proteome</keyword>
<dbReference type="GO" id="GO:0030490">
    <property type="term" value="P:maturation of SSU-rRNA"/>
    <property type="evidence" value="ECO:0007669"/>
    <property type="project" value="UniProtKB-UniRule"/>
</dbReference>
<evidence type="ECO:0000256" key="2">
    <source>
        <dbReference type="ARBA" id="ARBA00022517"/>
    </source>
</evidence>
<name>A0A540WZW7_9BACT</name>
<dbReference type="Gene3D" id="3.30.300.20">
    <property type="match status" value="1"/>
</dbReference>
<dbReference type="PANTHER" id="PTHR33515">
    <property type="entry name" value="RIBOSOME-BINDING FACTOR A, CHLOROPLASTIC-RELATED"/>
    <property type="match status" value="1"/>
</dbReference>
<dbReference type="NCBIfam" id="TIGR00082">
    <property type="entry name" value="rbfA"/>
    <property type="match status" value="1"/>
</dbReference>
<dbReference type="PANTHER" id="PTHR33515:SF1">
    <property type="entry name" value="RIBOSOME-BINDING FACTOR A, CHLOROPLASTIC-RELATED"/>
    <property type="match status" value="1"/>
</dbReference>
<reference evidence="4 5" key="1">
    <citation type="submission" date="2019-06" db="EMBL/GenBank/DDBJ databases">
        <authorList>
            <person name="Livingstone P."/>
            <person name="Whitworth D."/>
        </authorList>
    </citation>
    <scope>NUCLEOTIDE SEQUENCE [LARGE SCALE GENOMIC DNA]</scope>
    <source>
        <strain evidence="4 5">AM401</strain>
    </source>
</reference>
<dbReference type="OrthoDB" id="307788at2"/>
<dbReference type="GO" id="GO:0043024">
    <property type="term" value="F:ribosomal small subunit binding"/>
    <property type="evidence" value="ECO:0007669"/>
    <property type="project" value="TreeGrafter"/>
</dbReference>
<dbReference type="HAMAP" id="MF_00003">
    <property type="entry name" value="RbfA"/>
    <property type="match status" value="1"/>
</dbReference>
<comment type="subcellular location">
    <subcellularLocation>
        <location evidence="3">Cytoplasm</location>
    </subcellularLocation>
</comment>
<comment type="caution">
    <text evidence="4">The sequence shown here is derived from an EMBL/GenBank/DDBJ whole genome shotgun (WGS) entry which is preliminary data.</text>
</comment>
<dbReference type="InterPro" id="IPR023799">
    <property type="entry name" value="RbfA_dom_sf"/>
</dbReference>